<feature type="compositionally biased region" description="Low complexity" evidence="4">
    <location>
        <begin position="56"/>
        <end position="65"/>
    </location>
</feature>
<keyword evidence="3" id="KW-0539">Nucleus</keyword>
<feature type="compositionally biased region" description="Polar residues" evidence="4">
    <location>
        <begin position="18"/>
        <end position="30"/>
    </location>
</feature>
<dbReference type="GO" id="GO:0005634">
    <property type="term" value="C:nucleus"/>
    <property type="evidence" value="ECO:0007669"/>
    <property type="project" value="TreeGrafter"/>
</dbReference>
<feature type="region of interest" description="Disordered" evidence="4">
    <location>
        <begin position="725"/>
        <end position="775"/>
    </location>
</feature>
<feature type="compositionally biased region" description="Low complexity" evidence="4">
    <location>
        <begin position="1377"/>
        <end position="1386"/>
    </location>
</feature>
<reference evidence="5" key="1">
    <citation type="submission" date="2022-04" db="EMBL/GenBank/DDBJ databases">
        <title>Carnegiea gigantea Genome sequencing and assembly v2.</title>
        <authorList>
            <person name="Copetti D."/>
            <person name="Sanderson M.J."/>
            <person name="Burquez A."/>
            <person name="Wojciechowski M.F."/>
        </authorList>
    </citation>
    <scope>NUCLEOTIDE SEQUENCE</scope>
    <source>
        <strain evidence="5">SGP5-SGP5p</strain>
        <tissue evidence="5">Aerial part</tissue>
    </source>
</reference>
<dbReference type="GO" id="GO:0003712">
    <property type="term" value="F:transcription coregulator activity"/>
    <property type="evidence" value="ECO:0007669"/>
    <property type="project" value="TreeGrafter"/>
</dbReference>
<feature type="region of interest" description="Disordered" evidence="4">
    <location>
        <begin position="135"/>
        <end position="161"/>
    </location>
</feature>
<feature type="region of interest" description="Disordered" evidence="4">
    <location>
        <begin position="828"/>
        <end position="850"/>
    </location>
</feature>
<accession>A0A9Q1KG94</accession>
<feature type="region of interest" description="Disordered" evidence="4">
    <location>
        <begin position="1324"/>
        <end position="1409"/>
    </location>
</feature>
<dbReference type="OrthoDB" id="49309at2759"/>
<dbReference type="Proteomes" id="UP001153076">
    <property type="component" value="Unassembled WGS sequence"/>
</dbReference>
<feature type="compositionally biased region" description="Acidic residues" evidence="4">
    <location>
        <begin position="232"/>
        <end position="253"/>
    </location>
</feature>
<sequence length="1409" mass="154202">MIAPGSDVQSVEPGGSNGTNAPPTAGSNATELELPEDESEDEDVDFNPFLKESPSEEASSSLSSEVEVLDADVVDSHSDNAFLVSFPVRPQLTADQGGHTVGDAKEGKQINVSHEGSCGGKFKKRDSLFMSEHGFGTGQEKEIGSSSGNDGVEDASESQGVQETLTNARNPIIHLDDNDAICKRTRARYSLVGFTLDELETFLQETDDDDDIQNVDEEEVYRKFLAAVLQGDDGDNQENLEGDHDDDDDDDNDADFEIEIEEALESDIDDCSVPPNKDEDFVRPSRRPETRQNRRQKAHAPNRKKLTDKGNRPLRPLLPVMPSASVTPVPCMGTAYPPHLAFSQDYALNGFTSHQIGQLYSLVYEHVQLLIQIYSLCVLEPSRQHVASQVKGLLSEALHKRDLVLAWRKVPYPSSCFVPSHVQPSTAEENRASLALDNSCALSQGNDSQGCRWFPSVVSPVLSVLDVAPMKLVGRYIDDVANAVREHQRRCVEATNTYLEKQPLFPITVCPTLSEANCNVSRGDDPTSLDASTVSPNSKVPKRTLAATLVESTKRQTVALVPRQIAKLAQPFYPLFNPALFPHKPPSSSVSNRVLFTDAEDELLAMGMMEYNNDWKAIQQRFLPCKSEHQFLDLDYFRCATYVLADIFVRAKNRCSSKAPENPIKTVRKMKTSPLTEEEKARIHEGLKAYKLDWTSVWKFIVPYRDPNLLCRQWRIAVGTQKSYKEADPVKKERRRLYESNRRKNKAAALRYSPIGSEKEDDHAEHSGGHNGSLEGCVDNDNGAYLHEAFLADWRPASSEMISSKISSSGLKYNCLPADLLAGRGLQMEGGTNNHGDHESQPEKGCSDEVPAVSEDSYQKHCKPLRIYMPRGYLPSKLTSKPFVSESFFSYRSRKSSMSNLVKLAPELPPVKLPPAVRVIPQASLRGSQLGASAADAVSGPSLQNPVSDLTVVNGPSNLVKHVQDTSKVLNPSMSNMYSKKCSLVKNGCPTEGGPDLDPQMHPLLFRTLEEGLLPCYPLNSPGGIPTFSFFPGAQHQINVNLLQYPHPVSHMNGSLRSFKSKETVRRSSHLDFHPLLQRNEGINASSIAAGPTGMLLSTDLELSRDRYAEDDIVYHAGTTLAQMAAPTRPTNSRADANDLDLDIQLSSASRKRKVSSSEGAGVTVRSVNAAELIQGAKQRTEIQSSCSQLIGHCPADSITAGHTEKSGSANSASVLRNLDDYSGGSIDDNADEQPFAEIVMEQEELSDSDEEMEDVEFECEEMADSEGEDLATEQIVSAQNKDQHSESAAFGASEETYASRKGSTSDLVLVKPGIGSTRTWLSLNSGASDCSPQSRPKSFQTSAGGIPAPSQPNKNSKKATSSKKTTLLGEPETNTSQPASSASPPSRKPKRQTSKIQSPSRIEKDGKF</sequence>
<feature type="region of interest" description="Disordered" evidence="4">
    <location>
        <begin position="1263"/>
        <end position="1308"/>
    </location>
</feature>
<dbReference type="PANTHER" id="PTHR16088:SF3">
    <property type="entry name" value="GON-4-LIKE PROTEIN"/>
    <property type="match status" value="1"/>
</dbReference>
<evidence type="ECO:0000313" key="6">
    <source>
        <dbReference type="Proteomes" id="UP001153076"/>
    </source>
</evidence>
<feature type="region of interest" description="Disordered" evidence="4">
    <location>
        <begin position="95"/>
        <end position="116"/>
    </location>
</feature>
<feature type="compositionally biased region" description="Basic and acidic residues" evidence="4">
    <location>
        <begin position="757"/>
        <end position="768"/>
    </location>
</feature>
<feature type="region of interest" description="Disordered" evidence="4">
    <location>
        <begin position="1"/>
        <end position="65"/>
    </location>
</feature>
<dbReference type="GO" id="GO:0006355">
    <property type="term" value="P:regulation of DNA-templated transcription"/>
    <property type="evidence" value="ECO:0007669"/>
    <property type="project" value="TreeGrafter"/>
</dbReference>
<feature type="compositionally biased region" description="Basic and acidic residues" evidence="4">
    <location>
        <begin position="276"/>
        <end position="292"/>
    </location>
</feature>
<feature type="compositionally biased region" description="Basic and acidic residues" evidence="4">
    <location>
        <begin position="835"/>
        <end position="847"/>
    </location>
</feature>
<protein>
    <submittedName>
        <fullName evidence="5">Uncharacterized protein</fullName>
    </submittedName>
</protein>
<comment type="caution">
    <text evidence="5">The sequence shown here is derived from an EMBL/GenBank/DDBJ whole genome shotgun (WGS) entry which is preliminary data.</text>
</comment>
<evidence type="ECO:0000256" key="4">
    <source>
        <dbReference type="SAM" id="MobiDB-lite"/>
    </source>
</evidence>
<feature type="compositionally biased region" description="Basic residues" evidence="4">
    <location>
        <begin position="293"/>
        <end position="304"/>
    </location>
</feature>
<dbReference type="EMBL" id="JAKOGI010000143">
    <property type="protein sequence ID" value="KAJ8442314.1"/>
    <property type="molecule type" value="Genomic_DNA"/>
</dbReference>
<feature type="region of interest" description="Disordered" evidence="4">
    <location>
        <begin position="229"/>
        <end position="253"/>
    </location>
</feature>
<dbReference type="PANTHER" id="PTHR16088">
    <property type="entry name" value="YY1 ASSOCIATED PROTEIN-RELATED"/>
    <property type="match status" value="1"/>
</dbReference>
<organism evidence="5 6">
    <name type="scientific">Carnegiea gigantea</name>
    <dbReference type="NCBI Taxonomy" id="171969"/>
    <lineage>
        <taxon>Eukaryota</taxon>
        <taxon>Viridiplantae</taxon>
        <taxon>Streptophyta</taxon>
        <taxon>Embryophyta</taxon>
        <taxon>Tracheophyta</taxon>
        <taxon>Spermatophyta</taxon>
        <taxon>Magnoliopsida</taxon>
        <taxon>eudicotyledons</taxon>
        <taxon>Gunneridae</taxon>
        <taxon>Pentapetalae</taxon>
        <taxon>Caryophyllales</taxon>
        <taxon>Cactineae</taxon>
        <taxon>Cactaceae</taxon>
        <taxon>Cactoideae</taxon>
        <taxon>Echinocereeae</taxon>
        <taxon>Carnegiea</taxon>
    </lineage>
</organism>
<evidence type="ECO:0000256" key="1">
    <source>
        <dbReference type="ARBA" id="ARBA00023015"/>
    </source>
</evidence>
<dbReference type="InterPro" id="IPR052435">
    <property type="entry name" value="YY1-Transcr_Regul"/>
</dbReference>
<feature type="region of interest" description="Disordered" evidence="4">
    <location>
        <begin position="266"/>
        <end position="317"/>
    </location>
</feature>
<feature type="compositionally biased region" description="Basic and acidic residues" evidence="4">
    <location>
        <begin position="725"/>
        <end position="742"/>
    </location>
</feature>
<feature type="compositionally biased region" description="Acidic residues" evidence="4">
    <location>
        <begin position="1263"/>
        <end position="1272"/>
    </location>
</feature>
<evidence type="ECO:0000256" key="2">
    <source>
        <dbReference type="ARBA" id="ARBA00023163"/>
    </source>
</evidence>
<feature type="compositionally biased region" description="Polar residues" evidence="4">
    <location>
        <begin position="1324"/>
        <end position="1344"/>
    </location>
</feature>
<evidence type="ECO:0000313" key="5">
    <source>
        <dbReference type="EMBL" id="KAJ8442314.1"/>
    </source>
</evidence>
<keyword evidence="6" id="KW-1185">Reference proteome</keyword>
<proteinExistence type="predicted"/>
<keyword evidence="1" id="KW-0805">Transcription regulation</keyword>
<keyword evidence="2" id="KW-0804">Transcription</keyword>
<name>A0A9Q1KG94_9CARY</name>
<gene>
    <name evidence="5" type="ORF">Cgig2_011237</name>
</gene>
<feature type="compositionally biased region" description="Acidic residues" evidence="4">
    <location>
        <begin position="33"/>
        <end position="45"/>
    </location>
</feature>
<evidence type="ECO:0000256" key="3">
    <source>
        <dbReference type="ARBA" id="ARBA00023242"/>
    </source>
</evidence>